<dbReference type="PANTHER" id="PTHR47237">
    <property type="entry name" value="SLL0310 PROTEIN"/>
    <property type="match status" value="1"/>
</dbReference>
<reference evidence="3" key="1">
    <citation type="submission" date="2016-10" db="EMBL/GenBank/DDBJ databases">
        <authorList>
            <person name="Varghese N."/>
            <person name="Submissions S."/>
        </authorList>
    </citation>
    <scope>NUCLEOTIDE SEQUENCE [LARGE SCALE GENOMIC DNA]</scope>
    <source>
        <strain evidence="3">DSM 25329</strain>
    </source>
</reference>
<accession>A0A1G7SYF2</accession>
<dbReference type="Pfam" id="PF18014">
    <property type="entry name" value="Acetyltransf_18"/>
    <property type="match status" value="1"/>
</dbReference>
<dbReference type="STRING" id="659014.SAMN04487996_11726"/>
<sequence length="303" mass="32667">MQVADIPFGMQLVQQAGWNQLEADWHRALALHPEGCFLAELATGVAGSGAPVAGAPAAGPPVAGAPVAGTPAAGAPVGTVTTCIFGRVAWIAMVLVDIAARNQGIGQKLMERAISHLDDLGIDTQRLDATVLGKGLYEKLGFQEEYEVVRMKGIAKMHGGLDDEAMPWTQETSVPPILDLDFRITATRREPFLNALLRSNTFYYSMFEDDLAYAGSRKGRNAVQLGPAIASTPEAGRQICDAMLHHFNGLPVFVDIPAPNKAALRWAKSNGLEEQRRFVRMYRGQKLNDTPESMWASSGPEKG</sequence>
<dbReference type="InterPro" id="IPR016181">
    <property type="entry name" value="Acyl_CoA_acyltransferase"/>
</dbReference>
<organism evidence="2 3">
    <name type="scientific">Dyadobacter soli</name>
    <dbReference type="NCBI Taxonomy" id="659014"/>
    <lineage>
        <taxon>Bacteria</taxon>
        <taxon>Pseudomonadati</taxon>
        <taxon>Bacteroidota</taxon>
        <taxon>Cytophagia</taxon>
        <taxon>Cytophagales</taxon>
        <taxon>Spirosomataceae</taxon>
        <taxon>Dyadobacter</taxon>
    </lineage>
</organism>
<proteinExistence type="predicted"/>
<dbReference type="InterPro" id="IPR041496">
    <property type="entry name" value="YitH/HolE_GNAT"/>
</dbReference>
<name>A0A1G7SYF2_9BACT</name>
<dbReference type="AlphaFoldDB" id="A0A1G7SYF2"/>
<keyword evidence="3" id="KW-1185">Reference proteome</keyword>
<evidence type="ECO:0000259" key="1">
    <source>
        <dbReference type="PROSITE" id="PS51186"/>
    </source>
</evidence>
<gene>
    <name evidence="2" type="ORF">SAMN04487996_11726</name>
</gene>
<dbReference type="PROSITE" id="PS51186">
    <property type="entry name" value="GNAT"/>
    <property type="match status" value="1"/>
</dbReference>
<dbReference type="CDD" id="cd04301">
    <property type="entry name" value="NAT_SF"/>
    <property type="match status" value="1"/>
</dbReference>
<dbReference type="Gene3D" id="3.40.630.30">
    <property type="match status" value="1"/>
</dbReference>
<feature type="domain" description="N-acetyltransferase" evidence="1">
    <location>
        <begin position="1"/>
        <end position="171"/>
    </location>
</feature>
<evidence type="ECO:0000313" key="3">
    <source>
        <dbReference type="Proteomes" id="UP000198748"/>
    </source>
</evidence>
<dbReference type="GO" id="GO:0016747">
    <property type="term" value="F:acyltransferase activity, transferring groups other than amino-acyl groups"/>
    <property type="evidence" value="ECO:0007669"/>
    <property type="project" value="InterPro"/>
</dbReference>
<dbReference type="SUPFAM" id="SSF55729">
    <property type="entry name" value="Acyl-CoA N-acyltransferases (Nat)"/>
    <property type="match status" value="1"/>
</dbReference>
<protein>
    <submittedName>
        <fullName evidence="2">Acetyltransferase (GNAT) family protein</fullName>
    </submittedName>
</protein>
<dbReference type="PANTHER" id="PTHR47237:SF2">
    <property type="entry name" value="BLL4206 PROTEIN"/>
    <property type="match status" value="1"/>
</dbReference>
<dbReference type="InterPro" id="IPR052729">
    <property type="entry name" value="Acyl/Acetyltrans_Enzymes"/>
</dbReference>
<dbReference type="Pfam" id="PF13508">
    <property type="entry name" value="Acetyltransf_7"/>
    <property type="match status" value="1"/>
</dbReference>
<dbReference type="Gene3D" id="3.40.630.90">
    <property type="match status" value="1"/>
</dbReference>
<dbReference type="Proteomes" id="UP000198748">
    <property type="component" value="Unassembled WGS sequence"/>
</dbReference>
<keyword evidence="2" id="KW-0808">Transferase</keyword>
<dbReference type="EMBL" id="FNAN01000017">
    <property type="protein sequence ID" value="SDG28011.1"/>
    <property type="molecule type" value="Genomic_DNA"/>
</dbReference>
<dbReference type="InterPro" id="IPR000182">
    <property type="entry name" value="GNAT_dom"/>
</dbReference>
<evidence type="ECO:0000313" key="2">
    <source>
        <dbReference type="EMBL" id="SDG28011.1"/>
    </source>
</evidence>